<gene>
    <name evidence="1" type="ORF">WMO37_07500</name>
</gene>
<protein>
    <recommendedName>
        <fullName evidence="3">DUF2786 domain-containing protein</fullName>
    </recommendedName>
</protein>
<evidence type="ECO:0008006" key="3">
    <source>
        <dbReference type="Google" id="ProtNLM"/>
    </source>
</evidence>
<accession>A0ABV1H576</accession>
<dbReference type="EMBL" id="JBBMFS010000005">
    <property type="protein sequence ID" value="MEQ2554863.1"/>
    <property type="molecule type" value="Genomic_DNA"/>
</dbReference>
<organism evidence="1 2">
    <name type="scientific">Lachnospira intestinalis</name>
    <dbReference type="NCBI Taxonomy" id="3133158"/>
    <lineage>
        <taxon>Bacteria</taxon>
        <taxon>Bacillati</taxon>
        <taxon>Bacillota</taxon>
        <taxon>Clostridia</taxon>
        <taxon>Lachnospirales</taxon>
        <taxon>Lachnospiraceae</taxon>
        <taxon>Lachnospira</taxon>
    </lineage>
</organism>
<name>A0ABV1H576_9FIRM</name>
<evidence type="ECO:0000313" key="1">
    <source>
        <dbReference type="EMBL" id="MEQ2554863.1"/>
    </source>
</evidence>
<comment type="caution">
    <text evidence="1">The sequence shown here is derived from an EMBL/GenBank/DDBJ whole genome shotgun (WGS) entry which is preliminary data.</text>
</comment>
<proteinExistence type="predicted"/>
<reference evidence="1" key="1">
    <citation type="submission" date="2024-03" db="EMBL/GenBank/DDBJ databases">
        <title>Human intestinal bacterial collection.</title>
        <authorList>
            <person name="Pauvert C."/>
            <person name="Hitch T.C.A."/>
            <person name="Clavel T."/>
        </authorList>
    </citation>
    <scope>NUCLEOTIDE SEQUENCE [LARGE SCALE GENOMIC DNA]</scope>
    <source>
        <strain evidence="1">CLA-AA-H89B</strain>
    </source>
</reference>
<keyword evidence="2" id="KW-1185">Reference proteome</keyword>
<dbReference type="Proteomes" id="UP001546774">
    <property type="component" value="Unassembled WGS sequence"/>
</dbReference>
<sequence>MDENVLRKIKKIKALAERGVGGEKSTAEQKLKKLLEENGIVSLDELEREQAEFELFSYNGKYEKKLLMQCMYKVLKDLDFKTYHRRGTKQKVGIYCTKAEKIEIQLEFDFYKNALHEEMDRLVRAFIQANKIFPDNTPYDDSELTEEDIKIMSMSSMIEKRNRRLLLEGK</sequence>
<evidence type="ECO:0000313" key="2">
    <source>
        <dbReference type="Proteomes" id="UP001546774"/>
    </source>
</evidence>